<evidence type="ECO:0000256" key="1">
    <source>
        <dbReference type="SAM" id="MobiDB-lite"/>
    </source>
</evidence>
<feature type="region of interest" description="Disordered" evidence="1">
    <location>
        <begin position="569"/>
        <end position="588"/>
    </location>
</feature>
<name>A0AAD5VAA6_9APHY</name>
<gene>
    <name evidence="3" type="ORF">NLI96_g1468</name>
</gene>
<dbReference type="InterPro" id="IPR036465">
    <property type="entry name" value="vWFA_dom_sf"/>
</dbReference>
<protein>
    <recommendedName>
        <fullName evidence="2">VIT domain-containing protein</fullName>
    </recommendedName>
</protein>
<dbReference type="Proteomes" id="UP001212997">
    <property type="component" value="Unassembled WGS sequence"/>
</dbReference>
<dbReference type="SUPFAM" id="SSF53300">
    <property type="entry name" value="vWA-like"/>
    <property type="match status" value="1"/>
</dbReference>
<feature type="compositionally biased region" description="Acidic residues" evidence="1">
    <location>
        <begin position="542"/>
        <end position="553"/>
    </location>
</feature>
<proteinExistence type="predicted"/>
<dbReference type="PANTHER" id="PTHR45737:SF6">
    <property type="entry name" value="VON WILLEBRAND FACTOR A DOMAIN-CONTAINING PROTEIN 5A"/>
    <property type="match status" value="1"/>
</dbReference>
<evidence type="ECO:0000313" key="3">
    <source>
        <dbReference type="EMBL" id="KAJ3490375.1"/>
    </source>
</evidence>
<feature type="domain" description="VIT" evidence="2">
    <location>
        <begin position="25"/>
        <end position="127"/>
    </location>
</feature>
<dbReference type="InterPro" id="IPR013694">
    <property type="entry name" value="VIT"/>
</dbReference>
<dbReference type="AlphaFoldDB" id="A0AAD5VAA6"/>
<reference evidence="3" key="1">
    <citation type="submission" date="2022-07" db="EMBL/GenBank/DDBJ databases">
        <title>Genome Sequence of Physisporinus lineatus.</title>
        <authorList>
            <person name="Buettner E."/>
        </authorList>
    </citation>
    <scope>NUCLEOTIDE SEQUENCE</scope>
    <source>
        <strain evidence="3">VT162</strain>
    </source>
</reference>
<dbReference type="Pfam" id="PF08487">
    <property type="entry name" value="VIT"/>
    <property type="match status" value="1"/>
</dbReference>
<dbReference type="Gene3D" id="3.40.50.410">
    <property type="entry name" value="von Willebrand factor, type A domain"/>
    <property type="match status" value="1"/>
</dbReference>
<sequence length="860" mass="94342">MSETPPSYISHDVSNGIGRLLPHDVVIRSILIDVSALVKLTQTFRDIPRMSLCNARYTFTVPDRASVCAFELKTTSGYTVTGQVRGKHRNTKPAGQVGTQVTNRGKIFAIALGDIAQTDRVTVKLSYVINLLDTDFVDHIRFCIPRSVAYHAEYPHEIPPDQAAPTSTGPTLKIQLDIRTSHVVQSIGSASHPELSITPHMAASGVPSRTRLHASYTSTTPLTKDFRSAIEGMEADMGGTELFPALSQIFSTRQKDHPTAVFVLTDGEVPGINETSNLVAREVANADPSTPLRVFMLGIGAEASLRDCEGIAKAGNGLSLMATNAADILPEFVKLVEASRTYILKNVSIDWGIRRQPHDDSPYLICQVPALIGAIYSGRPFVANAMITAGNYVIPKDVTVQGQRDGKGKMIRFRVPVIRLDDEGEGSAPIIGTLAAKRYIDSVGATRGITSPNKPNATAVIRLGERYQLESRYTSFVPIATISLPPKPIISRRKGTSEGIMTRLTSLYKPKSSSTTRRVDGPVHQSGHAPEVSSTATPGIELDADPVEAPDDQPEPRPLVRFDVEYPTPTNSDEIAPVAGPSNHMRVASSRTRPHSSQFLVHTDPPQAHYFPEIPQLKHGDIIPSIPSVSESAIEGTVQMKRLRSGAEVPPTPPPKIEGLVPVDRLSPRDSTEKAPTQTRSKSPWWKWKPCPMFPPASKSSAPRGQVLTTWLPHFPVVVMYDSNMIPRERSGKNQDEDQGEDQGEDSVEIHEIVMEPAPIIKDSRVQELVELQGYDGSFDPGPLFVEILGEDMVHLGESMDTSDVAWATALAVIYMQRYWEERPELLKRYVDKAMDAGQRRCKTGVSFENLLQEARKQRL</sequence>
<organism evidence="3 4">
    <name type="scientific">Meripilus lineatus</name>
    <dbReference type="NCBI Taxonomy" id="2056292"/>
    <lineage>
        <taxon>Eukaryota</taxon>
        <taxon>Fungi</taxon>
        <taxon>Dikarya</taxon>
        <taxon>Basidiomycota</taxon>
        <taxon>Agaricomycotina</taxon>
        <taxon>Agaricomycetes</taxon>
        <taxon>Polyporales</taxon>
        <taxon>Meripilaceae</taxon>
        <taxon>Meripilus</taxon>
    </lineage>
</organism>
<feature type="region of interest" description="Disordered" evidence="1">
    <location>
        <begin position="644"/>
        <end position="683"/>
    </location>
</feature>
<evidence type="ECO:0000259" key="2">
    <source>
        <dbReference type="Pfam" id="PF08487"/>
    </source>
</evidence>
<dbReference type="PANTHER" id="PTHR45737">
    <property type="entry name" value="VON WILLEBRAND FACTOR A DOMAIN-CONTAINING PROTEIN 5A"/>
    <property type="match status" value="1"/>
</dbReference>
<dbReference type="EMBL" id="JANAWD010000029">
    <property type="protein sequence ID" value="KAJ3490375.1"/>
    <property type="molecule type" value="Genomic_DNA"/>
</dbReference>
<evidence type="ECO:0000313" key="4">
    <source>
        <dbReference type="Proteomes" id="UP001212997"/>
    </source>
</evidence>
<accession>A0AAD5VAA6</accession>
<comment type="caution">
    <text evidence="3">The sequence shown here is derived from an EMBL/GenBank/DDBJ whole genome shotgun (WGS) entry which is preliminary data.</text>
</comment>
<keyword evidence="4" id="KW-1185">Reference proteome</keyword>
<feature type="region of interest" description="Disordered" evidence="1">
    <location>
        <begin position="509"/>
        <end position="555"/>
    </location>
</feature>